<dbReference type="InterPro" id="IPR011691">
    <property type="entry name" value="Vesicle_transpt_SFT2"/>
</dbReference>
<evidence type="ECO:0000313" key="11">
    <source>
        <dbReference type="Proteomes" id="UP000186922"/>
    </source>
</evidence>
<comment type="function">
    <text evidence="1 9">May be involved in fusion of retrograde transport vesicles derived from an endocytic compartment with the Golgi complex.</text>
</comment>
<evidence type="ECO:0000256" key="5">
    <source>
        <dbReference type="ARBA" id="ARBA00022927"/>
    </source>
</evidence>
<keyword evidence="3 9" id="KW-0813">Transport</keyword>
<evidence type="ECO:0000256" key="4">
    <source>
        <dbReference type="ARBA" id="ARBA00022692"/>
    </source>
</evidence>
<dbReference type="PANTHER" id="PTHR23137:SF6">
    <property type="entry name" value="VESICLE TRANSPORT PROTEIN"/>
    <property type="match status" value="1"/>
</dbReference>
<dbReference type="PANTHER" id="PTHR23137">
    <property type="entry name" value="VESICLE TRANSPORT PROTEIN-RELATED"/>
    <property type="match status" value="1"/>
</dbReference>
<dbReference type="GO" id="GO:0005737">
    <property type="term" value="C:cytoplasm"/>
    <property type="evidence" value="ECO:0007669"/>
    <property type="project" value="UniProtKB-ARBA"/>
</dbReference>
<dbReference type="STRING" id="947166.A0A1D1W9W3"/>
<dbReference type="EMBL" id="BDGG01000021">
    <property type="protein sequence ID" value="GAV09158.1"/>
    <property type="molecule type" value="Genomic_DNA"/>
</dbReference>
<dbReference type="Pfam" id="PF04178">
    <property type="entry name" value="Got1"/>
    <property type="match status" value="1"/>
</dbReference>
<gene>
    <name evidence="10" type="primary">RvY_18750-1</name>
    <name evidence="10" type="synonym">RvY_18750.1</name>
    <name evidence="10" type="ORF">RvY_18750</name>
</gene>
<evidence type="ECO:0000256" key="1">
    <source>
        <dbReference type="ARBA" id="ARBA00003566"/>
    </source>
</evidence>
<evidence type="ECO:0000256" key="3">
    <source>
        <dbReference type="ARBA" id="ARBA00022448"/>
    </source>
</evidence>
<dbReference type="GO" id="GO:0012505">
    <property type="term" value="C:endomembrane system"/>
    <property type="evidence" value="ECO:0007669"/>
    <property type="project" value="UniProtKB-ARBA"/>
</dbReference>
<feature type="transmembrane region" description="Helical" evidence="9">
    <location>
        <begin position="63"/>
        <end position="87"/>
    </location>
</feature>
<accession>A0A1D1W9W3</accession>
<feature type="transmembrane region" description="Helical" evidence="9">
    <location>
        <begin position="125"/>
        <end position="144"/>
    </location>
</feature>
<name>A0A1D1W9W3_RAMVA</name>
<feature type="transmembrane region" description="Helical" evidence="9">
    <location>
        <begin position="34"/>
        <end position="57"/>
    </location>
</feature>
<evidence type="ECO:0000256" key="2">
    <source>
        <dbReference type="ARBA" id="ARBA00004141"/>
    </source>
</evidence>
<evidence type="ECO:0000313" key="10">
    <source>
        <dbReference type="EMBL" id="GAV09158.1"/>
    </source>
</evidence>
<dbReference type="Proteomes" id="UP000186922">
    <property type="component" value="Unassembled WGS sequence"/>
</dbReference>
<dbReference type="GO" id="GO:0016020">
    <property type="term" value="C:membrane"/>
    <property type="evidence" value="ECO:0007669"/>
    <property type="project" value="UniProtKB-SubCell"/>
</dbReference>
<keyword evidence="11" id="KW-1185">Reference proteome</keyword>
<protein>
    <recommendedName>
        <fullName evidence="9">Vesicle transport protein</fullName>
    </recommendedName>
</protein>
<dbReference type="GO" id="GO:0016192">
    <property type="term" value="P:vesicle-mediated transport"/>
    <property type="evidence" value="ECO:0007669"/>
    <property type="project" value="InterPro"/>
</dbReference>
<reference evidence="10 11" key="1">
    <citation type="journal article" date="2016" name="Nat. Commun.">
        <title>Extremotolerant tardigrade genome and improved radiotolerance of human cultured cells by tardigrade-unique protein.</title>
        <authorList>
            <person name="Hashimoto T."/>
            <person name="Horikawa D.D."/>
            <person name="Saito Y."/>
            <person name="Kuwahara H."/>
            <person name="Kozuka-Hata H."/>
            <person name="Shin-I T."/>
            <person name="Minakuchi Y."/>
            <person name="Ohishi K."/>
            <person name="Motoyama A."/>
            <person name="Aizu T."/>
            <person name="Enomoto A."/>
            <person name="Kondo K."/>
            <person name="Tanaka S."/>
            <person name="Hara Y."/>
            <person name="Koshikawa S."/>
            <person name="Sagara H."/>
            <person name="Miura T."/>
            <person name="Yokobori S."/>
            <person name="Miyagawa K."/>
            <person name="Suzuki Y."/>
            <person name="Kubo T."/>
            <person name="Oyama M."/>
            <person name="Kohara Y."/>
            <person name="Fujiyama A."/>
            <person name="Arakawa K."/>
            <person name="Katayama T."/>
            <person name="Toyoda A."/>
            <person name="Kunieda T."/>
        </authorList>
    </citation>
    <scope>NUCLEOTIDE SEQUENCE [LARGE SCALE GENOMIC DNA]</scope>
    <source>
        <strain evidence="10 11">YOKOZUNA-1</strain>
    </source>
</reference>
<dbReference type="OrthoDB" id="73614at2759"/>
<comment type="subcellular location">
    <subcellularLocation>
        <location evidence="2 9">Membrane</location>
        <topology evidence="2 9">Multi-pass membrane protein</topology>
    </subcellularLocation>
</comment>
<evidence type="ECO:0000256" key="9">
    <source>
        <dbReference type="RuleBase" id="RU363111"/>
    </source>
</evidence>
<evidence type="ECO:0000256" key="8">
    <source>
        <dbReference type="ARBA" id="ARBA00025800"/>
    </source>
</evidence>
<dbReference type="AlphaFoldDB" id="A0A1D1W9W3"/>
<keyword evidence="7 9" id="KW-0472">Membrane</keyword>
<evidence type="ECO:0000256" key="6">
    <source>
        <dbReference type="ARBA" id="ARBA00022989"/>
    </source>
</evidence>
<keyword evidence="5 9" id="KW-0653">Protein transport</keyword>
<comment type="caution">
    <text evidence="10">The sequence shown here is derived from an EMBL/GenBank/DDBJ whole genome shotgun (WGS) entry which is preliminary data.</text>
</comment>
<evidence type="ECO:0000256" key="7">
    <source>
        <dbReference type="ARBA" id="ARBA00023136"/>
    </source>
</evidence>
<proteinExistence type="inferred from homology"/>
<comment type="similarity">
    <text evidence="8 9">Belongs to the SFT2 family.</text>
</comment>
<sequence>MEKMKKQLKMGGTKEKGLGEQLDEASMLSYKKRLAAFCVCYVLGVLCSLFGCCALWIPQQGLLLFAALYTGGNLISLASTCFLKGPLKQLKEMFAETRWIATLLMFLFMGLTLMAALWLKNFVLVVVFCACQYLALTWYSLSYIPMARKFVKDRIESLAG</sequence>
<keyword evidence="4 9" id="KW-0812">Transmembrane</keyword>
<organism evidence="10 11">
    <name type="scientific">Ramazzottius varieornatus</name>
    <name type="common">Water bear</name>
    <name type="synonym">Tardigrade</name>
    <dbReference type="NCBI Taxonomy" id="947166"/>
    <lineage>
        <taxon>Eukaryota</taxon>
        <taxon>Metazoa</taxon>
        <taxon>Ecdysozoa</taxon>
        <taxon>Tardigrada</taxon>
        <taxon>Eutardigrada</taxon>
        <taxon>Parachela</taxon>
        <taxon>Hypsibioidea</taxon>
        <taxon>Ramazzottiidae</taxon>
        <taxon>Ramazzottius</taxon>
    </lineage>
</organism>
<keyword evidence="6 9" id="KW-1133">Transmembrane helix</keyword>
<dbReference type="InterPro" id="IPR007305">
    <property type="entry name" value="Vesicle_transpt_Got1/SFT2"/>
</dbReference>
<dbReference type="GO" id="GO:0015031">
    <property type="term" value="P:protein transport"/>
    <property type="evidence" value="ECO:0007669"/>
    <property type="project" value="UniProtKB-KW"/>
</dbReference>
<feature type="transmembrane region" description="Helical" evidence="9">
    <location>
        <begin position="99"/>
        <end position="119"/>
    </location>
</feature>